<reference evidence="3" key="1">
    <citation type="submission" date="2021-10" db="EMBL/GenBank/DDBJ databases">
        <title>De novo Genome Assembly of Clathrus columnatus (Basidiomycota, Fungi) Using Illumina and Nanopore Sequence Data.</title>
        <authorList>
            <person name="Ogiso-Tanaka E."/>
            <person name="Itagaki H."/>
            <person name="Hosoya T."/>
            <person name="Hosaka K."/>
        </authorList>
    </citation>
    <scope>NUCLEOTIDE SEQUENCE</scope>
    <source>
        <strain evidence="3">MO-923</strain>
    </source>
</reference>
<dbReference type="Proteomes" id="UP001050691">
    <property type="component" value="Unassembled WGS sequence"/>
</dbReference>
<feature type="compositionally biased region" description="Low complexity" evidence="1">
    <location>
        <begin position="341"/>
        <end position="352"/>
    </location>
</feature>
<evidence type="ECO:0000313" key="4">
    <source>
        <dbReference type="Proteomes" id="UP001050691"/>
    </source>
</evidence>
<comment type="caution">
    <text evidence="3">The sequence shown here is derived from an EMBL/GenBank/DDBJ whole genome shotgun (WGS) entry which is preliminary data.</text>
</comment>
<name>A0AAV5A8B8_9AGAM</name>
<evidence type="ECO:0000313" key="3">
    <source>
        <dbReference type="EMBL" id="GJJ09215.1"/>
    </source>
</evidence>
<evidence type="ECO:0000256" key="2">
    <source>
        <dbReference type="SAM" id="Phobius"/>
    </source>
</evidence>
<proteinExistence type="predicted"/>
<gene>
    <name evidence="3" type="ORF">Clacol_003437</name>
</gene>
<dbReference type="EMBL" id="BPWL01000004">
    <property type="protein sequence ID" value="GJJ09215.1"/>
    <property type="molecule type" value="Genomic_DNA"/>
</dbReference>
<keyword evidence="4" id="KW-1185">Reference proteome</keyword>
<feature type="transmembrane region" description="Helical" evidence="2">
    <location>
        <begin position="105"/>
        <end position="126"/>
    </location>
</feature>
<keyword evidence="2" id="KW-1133">Transmembrane helix</keyword>
<accession>A0AAV5A8B8</accession>
<sequence>MPQIIQNAMALNDSEVITYSLQVSTPVNWNGNEADLLTSFLVYVPSEKASLLLAMGRDINSPLYQQPGVAHDLALELTSLQQIANPFDEPVSKTTSAVARRRKDALIGVSAAVAAIASCVLIWWLVRAYKRRLEKKHKRLSEYVDPSWAGGVYGTHNDDRRTSFFYAEDQLNAPVEEGGLAGVWGSRLRALAMGSRREEAEEEAMPDITEEQHRAVPVQPQSQTADLDQHHLAMMASLSRSMGGMPMPEMRQLSVDPPLMVQPLVTPPLFPPPGSIGANAMLQQTRRADKRVQSRTFNIQGPRPVPVATATTTALSRSITQPQKPLGPRIRSKRYSQSYPQYQLERQQNQRQAATEAQPQASSSGNLVQRPPLVPKQSSSSQPLTFPLPPQNPNANPQRPVRRGPIIRNSISAPIFQFSTVDI</sequence>
<feature type="compositionally biased region" description="Polar residues" evidence="1">
    <location>
        <begin position="353"/>
        <end position="367"/>
    </location>
</feature>
<evidence type="ECO:0000256" key="1">
    <source>
        <dbReference type="SAM" id="MobiDB-lite"/>
    </source>
</evidence>
<keyword evidence="2" id="KW-0472">Membrane</keyword>
<feature type="region of interest" description="Disordered" evidence="1">
    <location>
        <begin position="299"/>
        <end position="403"/>
    </location>
</feature>
<keyword evidence="2" id="KW-0812">Transmembrane</keyword>
<protein>
    <submittedName>
        <fullName evidence="3">Uncharacterized protein</fullName>
    </submittedName>
</protein>
<dbReference type="AlphaFoldDB" id="A0AAV5A8B8"/>
<organism evidence="3 4">
    <name type="scientific">Clathrus columnatus</name>
    <dbReference type="NCBI Taxonomy" id="1419009"/>
    <lineage>
        <taxon>Eukaryota</taxon>
        <taxon>Fungi</taxon>
        <taxon>Dikarya</taxon>
        <taxon>Basidiomycota</taxon>
        <taxon>Agaricomycotina</taxon>
        <taxon>Agaricomycetes</taxon>
        <taxon>Phallomycetidae</taxon>
        <taxon>Phallales</taxon>
        <taxon>Clathraceae</taxon>
        <taxon>Clathrus</taxon>
    </lineage>
</organism>